<gene>
    <name evidence="1" type="ORF">SAMN05444972_11619</name>
</gene>
<dbReference type="RefSeq" id="WP_091839325.1">
    <property type="nucleotide sequence ID" value="NZ_FPAA01000016.1"/>
</dbReference>
<keyword evidence="2" id="KW-1185">Reference proteome</keyword>
<protein>
    <submittedName>
        <fullName evidence="1">Spore germination protein gerPA/gerPF</fullName>
    </submittedName>
</protein>
<dbReference type="InterPro" id="IPR019618">
    <property type="entry name" value="Spore_germination_GerPA"/>
</dbReference>
<proteinExistence type="predicted"/>
<organism evidence="1 2">
    <name type="scientific">Marininema halotolerans</name>
    <dbReference type="NCBI Taxonomy" id="1155944"/>
    <lineage>
        <taxon>Bacteria</taxon>
        <taxon>Bacillati</taxon>
        <taxon>Bacillota</taxon>
        <taxon>Bacilli</taxon>
        <taxon>Bacillales</taxon>
        <taxon>Thermoactinomycetaceae</taxon>
        <taxon>Marininema</taxon>
    </lineage>
</organism>
<evidence type="ECO:0000313" key="2">
    <source>
        <dbReference type="Proteomes" id="UP000198660"/>
    </source>
</evidence>
<dbReference type="Proteomes" id="UP000198660">
    <property type="component" value="Unassembled WGS sequence"/>
</dbReference>
<dbReference type="AlphaFoldDB" id="A0A1I6UF79"/>
<evidence type="ECO:0000313" key="1">
    <source>
        <dbReference type="EMBL" id="SFT00075.1"/>
    </source>
</evidence>
<dbReference type="EMBL" id="FPAA01000016">
    <property type="protein sequence ID" value="SFT00075.1"/>
    <property type="molecule type" value="Genomic_DNA"/>
</dbReference>
<name>A0A1I6UF79_9BACL</name>
<accession>A0A1I6UF79</accession>
<dbReference type="OrthoDB" id="2934210at2"/>
<reference evidence="2" key="1">
    <citation type="submission" date="2016-10" db="EMBL/GenBank/DDBJ databases">
        <authorList>
            <person name="Varghese N."/>
            <person name="Submissions S."/>
        </authorList>
    </citation>
    <scope>NUCLEOTIDE SEQUENCE [LARGE SCALE GENOMIC DNA]</scope>
    <source>
        <strain evidence="2">DSM 45789</strain>
    </source>
</reference>
<sequence length="70" mass="7091">MATVNNINILKIASVSGAASVNMGNTINLGTESNTKSVGGSSVIGDYGRNSDSGGAIYNDQDLIDQSNVV</sequence>
<dbReference type="Pfam" id="PF10676">
    <property type="entry name" value="gerPA"/>
    <property type="match status" value="1"/>
</dbReference>